<comment type="similarity">
    <text evidence="1">Belongs to the Gfa family.</text>
</comment>
<dbReference type="Pfam" id="PF04828">
    <property type="entry name" value="GFA"/>
    <property type="match status" value="1"/>
</dbReference>
<dbReference type="CDD" id="cd17546">
    <property type="entry name" value="REC_hyHK_CKI1_RcsC-like"/>
    <property type="match status" value="1"/>
</dbReference>
<proteinExistence type="inferred from homology"/>
<dbReference type="InterPro" id="IPR004358">
    <property type="entry name" value="Sig_transdc_His_kin-like_C"/>
</dbReference>
<evidence type="ECO:0000256" key="3">
    <source>
        <dbReference type="ARBA" id="ARBA00022723"/>
    </source>
</evidence>
<organism evidence="9 10">
    <name type="scientific">Extremus antarcticus</name>
    <dbReference type="NCBI Taxonomy" id="702011"/>
    <lineage>
        <taxon>Eukaryota</taxon>
        <taxon>Fungi</taxon>
        <taxon>Dikarya</taxon>
        <taxon>Ascomycota</taxon>
        <taxon>Pezizomycotina</taxon>
        <taxon>Dothideomycetes</taxon>
        <taxon>Dothideomycetidae</taxon>
        <taxon>Mycosphaerellales</taxon>
        <taxon>Extremaceae</taxon>
        <taxon>Extremus</taxon>
    </lineage>
</organism>
<evidence type="ECO:0000256" key="2">
    <source>
        <dbReference type="ARBA" id="ARBA00022553"/>
    </source>
</evidence>
<dbReference type="PROSITE" id="PS50110">
    <property type="entry name" value="RESPONSE_REGULATORY"/>
    <property type="match status" value="1"/>
</dbReference>
<dbReference type="SMART" id="SM00448">
    <property type="entry name" value="REC"/>
    <property type="match status" value="1"/>
</dbReference>
<protein>
    <recommendedName>
        <fullName evidence="11">Histidine kinase</fullName>
    </recommendedName>
</protein>
<evidence type="ECO:0008006" key="11">
    <source>
        <dbReference type="Google" id="ProtNLM"/>
    </source>
</evidence>
<dbReference type="InterPro" id="IPR011006">
    <property type="entry name" value="CheY-like_superfamily"/>
</dbReference>
<dbReference type="GO" id="GO:0016846">
    <property type="term" value="F:carbon-sulfur lyase activity"/>
    <property type="evidence" value="ECO:0007669"/>
    <property type="project" value="InterPro"/>
</dbReference>
<dbReference type="GO" id="GO:0000155">
    <property type="term" value="F:phosphorelay sensor kinase activity"/>
    <property type="evidence" value="ECO:0007669"/>
    <property type="project" value="InterPro"/>
</dbReference>
<dbReference type="InterPro" id="IPR036097">
    <property type="entry name" value="HisK_dim/P_sf"/>
</dbReference>
<dbReference type="SMART" id="SM00387">
    <property type="entry name" value="HATPase_c"/>
    <property type="match status" value="1"/>
</dbReference>
<dbReference type="InterPro" id="IPR006913">
    <property type="entry name" value="CENP-V/GFA"/>
</dbReference>
<dbReference type="InterPro" id="IPR003594">
    <property type="entry name" value="HATPase_dom"/>
</dbReference>
<dbReference type="InterPro" id="IPR005467">
    <property type="entry name" value="His_kinase_dom"/>
</dbReference>
<dbReference type="PANTHER" id="PTHR43719:SF60">
    <property type="entry name" value="HISTIDINE KINASE G2"/>
    <property type="match status" value="1"/>
</dbReference>
<name>A0AAJ0G8J6_9PEZI</name>
<reference evidence="9" key="1">
    <citation type="submission" date="2023-04" db="EMBL/GenBank/DDBJ databases">
        <title>Black Yeasts Isolated from many extreme environments.</title>
        <authorList>
            <person name="Coleine C."/>
            <person name="Stajich J.E."/>
            <person name="Selbmann L."/>
        </authorList>
    </citation>
    <scope>NUCLEOTIDE SEQUENCE</scope>
    <source>
        <strain evidence="9">CCFEE 5312</strain>
    </source>
</reference>
<dbReference type="SMART" id="SM00388">
    <property type="entry name" value="HisKA"/>
    <property type="match status" value="1"/>
</dbReference>
<dbReference type="Gene3D" id="3.30.565.10">
    <property type="entry name" value="Histidine kinase-like ATPase, C-terminal domain"/>
    <property type="match status" value="1"/>
</dbReference>
<dbReference type="EMBL" id="JAWDJX010000052">
    <property type="protein sequence ID" value="KAK3048107.1"/>
    <property type="molecule type" value="Genomic_DNA"/>
</dbReference>
<feature type="modified residue" description="4-aspartylphosphate" evidence="5">
    <location>
        <position position="535"/>
    </location>
</feature>
<dbReference type="Gene3D" id="2.170.150.70">
    <property type="match status" value="1"/>
</dbReference>
<keyword evidence="2 5" id="KW-0597">Phosphoprotein</keyword>
<dbReference type="PRINTS" id="PR00344">
    <property type="entry name" value="BCTRLSENSOR"/>
</dbReference>
<keyword evidence="10" id="KW-1185">Reference proteome</keyword>
<dbReference type="Pfam" id="PF00512">
    <property type="entry name" value="HisKA"/>
    <property type="match status" value="1"/>
</dbReference>
<dbReference type="SUPFAM" id="SSF51316">
    <property type="entry name" value="Mss4-like"/>
    <property type="match status" value="1"/>
</dbReference>
<dbReference type="SUPFAM" id="SSF52172">
    <property type="entry name" value="CheY-like"/>
    <property type="match status" value="1"/>
</dbReference>
<evidence type="ECO:0000256" key="6">
    <source>
        <dbReference type="SAM" id="MobiDB-lite"/>
    </source>
</evidence>
<evidence type="ECO:0000256" key="5">
    <source>
        <dbReference type="PROSITE-ProRule" id="PRU00169"/>
    </source>
</evidence>
<dbReference type="InterPro" id="IPR003661">
    <property type="entry name" value="HisK_dim/P_dom"/>
</dbReference>
<dbReference type="AlphaFoldDB" id="A0AAJ0G8J6"/>
<dbReference type="InterPro" id="IPR036890">
    <property type="entry name" value="HATPase_C_sf"/>
</dbReference>
<dbReference type="CDD" id="cd00082">
    <property type="entry name" value="HisKA"/>
    <property type="match status" value="1"/>
</dbReference>
<dbReference type="Pfam" id="PF02518">
    <property type="entry name" value="HATPase_c"/>
    <property type="match status" value="1"/>
</dbReference>
<evidence type="ECO:0000313" key="9">
    <source>
        <dbReference type="EMBL" id="KAK3048107.1"/>
    </source>
</evidence>
<evidence type="ECO:0000259" key="8">
    <source>
        <dbReference type="PROSITE" id="PS50110"/>
    </source>
</evidence>
<dbReference type="InterPro" id="IPR011057">
    <property type="entry name" value="Mss4-like_sf"/>
</dbReference>
<gene>
    <name evidence="9" type="ORF">LTR09_010446</name>
</gene>
<keyword evidence="3" id="KW-0479">Metal-binding</keyword>
<evidence type="ECO:0000259" key="7">
    <source>
        <dbReference type="PROSITE" id="PS50109"/>
    </source>
</evidence>
<evidence type="ECO:0000256" key="1">
    <source>
        <dbReference type="ARBA" id="ARBA00005495"/>
    </source>
</evidence>
<dbReference type="PANTHER" id="PTHR43719">
    <property type="entry name" value="TWO-COMPONENT HISTIDINE KINASE"/>
    <property type="match status" value="1"/>
</dbReference>
<keyword evidence="4" id="KW-0862">Zinc</keyword>
<dbReference type="GO" id="GO:0046872">
    <property type="term" value="F:metal ion binding"/>
    <property type="evidence" value="ECO:0007669"/>
    <property type="project" value="UniProtKB-KW"/>
</dbReference>
<dbReference type="Gene3D" id="1.10.287.130">
    <property type="match status" value="1"/>
</dbReference>
<feature type="region of interest" description="Disordered" evidence="6">
    <location>
        <begin position="411"/>
        <end position="439"/>
    </location>
</feature>
<dbReference type="SUPFAM" id="SSF55874">
    <property type="entry name" value="ATPase domain of HSP90 chaperone/DNA topoisomerase II/histidine kinase"/>
    <property type="match status" value="1"/>
</dbReference>
<sequence>MSKAPQEKVTKTSSCNCGQVEVVVTGVDKGTVLCAFAHNHRFTKADLKFQKGENVVKQYADGNTKSGATVYRNFCSNCGCPLFLSTSAIKGFYVLHGGCIAGRAPQPSTEFFTDDKYAWLGGVTEKSKMFIDTTSHEMRNPLSAITQLADAIANSLQADVEDNEVSRRQVAETSAAAASTILACAAHQKRIIDDILILSRLESEMLSIAPVVGSPSTVLADAIKMFDGADMKGAEILAERDEKHSPWNTEFMLMDNSRVTQILINLIGNAVKFTASQDTRRISVRYGQLARPPYHLETDFGLLEWIPTKDPKHSNAALPNVVDGEERLYLYFCVQDTGPGLTTDQIGRLYQRFSQASSKTHIDYGGSGLGLYICRELAEKQGGGVGVASHPGVGSAFAFYIETRAAAAPSDQAPAAQHIRVSKSPATKSRSATPCPPRTAVDHETAPAADIHTLPQANTAQDDRLHILLVEDNLVNQRILAKQLRTAKYNVTVANHGVEALSVLQKTNPRPNNVCCTEHPEDQADQQRVDVVLMDIEMPVMGGLLCTRKIRQLEDEVGFAARLPIIAVPNPWAKSYRVQDIR</sequence>
<feature type="domain" description="Response regulatory" evidence="8">
    <location>
        <begin position="466"/>
        <end position="582"/>
    </location>
</feature>
<accession>A0AAJ0G8J6</accession>
<dbReference type="InterPro" id="IPR050956">
    <property type="entry name" value="2C_system_His_kinase"/>
</dbReference>
<evidence type="ECO:0000256" key="4">
    <source>
        <dbReference type="ARBA" id="ARBA00022833"/>
    </source>
</evidence>
<dbReference type="SUPFAM" id="SSF47384">
    <property type="entry name" value="Homodimeric domain of signal transducing histidine kinase"/>
    <property type="match status" value="1"/>
</dbReference>
<dbReference type="Pfam" id="PF00072">
    <property type="entry name" value="Response_reg"/>
    <property type="match status" value="1"/>
</dbReference>
<feature type="domain" description="Histidine kinase" evidence="7">
    <location>
        <begin position="133"/>
        <end position="405"/>
    </location>
</feature>
<dbReference type="InterPro" id="IPR001789">
    <property type="entry name" value="Sig_transdc_resp-reg_receiver"/>
</dbReference>
<evidence type="ECO:0000313" key="10">
    <source>
        <dbReference type="Proteomes" id="UP001271007"/>
    </source>
</evidence>
<dbReference type="Proteomes" id="UP001271007">
    <property type="component" value="Unassembled WGS sequence"/>
</dbReference>
<dbReference type="Gene3D" id="3.40.50.2300">
    <property type="match status" value="1"/>
</dbReference>
<comment type="caution">
    <text evidence="9">The sequence shown here is derived from an EMBL/GenBank/DDBJ whole genome shotgun (WGS) entry which is preliminary data.</text>
</comment>
<dbReference type="PROSITE" id="PS50109">
    <property type="entry name" value="HIS_KIN"/>
    <property type="match status" value="1"/>
</dbReference>